<dbReference type="Gene3D" id="2.170.150.70">
    <property type="match status" value="1"/>
</dbReference>
<dbReference type="InterPro" id="IPR011057">
    <property type="entry name" value="Mss4-like_sf"/>
</dbReference>
<dbReference type="Pfam" id="PF04828">
    <property type="entry name" value="GFA"/>
    <property type="match status" value="1"/>
</dbReference>
<dbReference type="PANTHER" id="PTHR28620:SF1">
    <property type="entry name" value="CENP-V_GFA DOMAIN-CONTAINING PROTEIN"/>
    <property type="match status" value="1"/>
</dbReference>
<evidence type="ECO:0000313" key="6">
    <source>
        <dbReference type="Proteomes" id="UP001302429"/>
    </source>
</evidence>
<sequence>MSQPGTSETVTVEGGCHCGAVRFSANVEREPVLLDCNCSICRRTGYLHLIVPHADFTLLSGADALTSYRFGTGAAEHLFCRVCGIKSFYQPRSHPDCWSVHYGCLDNPELLSPEHRLFDGANWEQAAEALD</sequence>
<proteinExistence type="inferred from homology"/>
<name>A0AA97F6L2_9SPHN</name>
<dbReference type="InterPro" id="IPR006913">
    <property type="entry name" value="CENP-V/GFA"/>
</dbReference>
<evidence type="ECO:0000256" key="2">
    <source>
        <dbReference type="ARBA" id="ARBA00022723"/>
    </source>
</evidence>
<evidence type="ECO:0000256" key="3">
    <source>
        <dbReference type="ARBA" id="ARBA00022833"/>
    </source>
</evidence>
<protein>
    <submittedName>
        <fullName evidence="5">GFA family protein</fullName>
    </submittedName>
</protein>
<comment type="similarity">
    <text evidence="1">Belongs to the Gfa family.</text>
</comment>
<evidence type="ECO:0000259" key="4">
    <source>
        <dbReference type="PROSITE" id="PS51891"/>
    </source>
</evidence>
<dbReference type="AlphaFoldDB" id="A0AA97F6L2"/>
<feature type="domain" description="CENP-V/GFA" evidence="4">
    <location>
        <begin position="12"/>
        <end position="124"/>
    </location>
</feature>
<evidence type="ECO:0000313" key="5">
    <source>
        <dbReference type="EMBL" id="WOE74228.1"/>
    </source>
</evidence>
<gene>
    <name evidence="5" type="ORF">RB602_10210</name>
</gene>
<dbReference type="PROSITE" id="PS51891">
    <property type="entry name" value="CENP_V_GFA"/>
    <property type="match status" value="1"/>
</dbReference>
<dbReference type="EMBL" id="CP136594">
    <property type="protein sequence ID" value="WOE74228.1"/>
    <property type="molecule type" value="Genomic_DNA"/>
</dbReference>
<dbReference type="KEGG" id="acoa:RB602_10210"/>
<keyword evidence="2" id="KW-0479">Metal-binding</keyword>
<dbReference type="RefSeq" id="WP_317080463.1">
    <property type="nucleotide sequence ID" value="NZ_CP136594.1"/>
</dbReference>
<dbReference type="Proteomes" id="UP001302429">
    <property type="component" value="Chromosome"/>
</dbReference>
<organism evidence="5 6">
    <name type="scientific">Alterisphingorhabdus coralli</name>
    <dbReference type="NCBI Taxonomy" id="3071408"/>
    <lineage>
        <taxon>Bacteria</taxon>
        <taxon>Pseudomonadati</taxon>
        <taxon>Pseudomonadota</taxon>
        <taxon>Alphaproteobacteria</taxon>
        <taxon>Sphingomonadales</taxon>
        <taxon>Sphingomonadaceae</taxon>
        <taxon>Alterisphingorhabdus (ex Yan et al. 2024)</taxon>
    </lineage>
</organism>
<dbReference type="GO" id="GO:0016846">
    <property type="term" value="F:carbon-sulfur lyase activity"/>
    <property type="evidence" value="ECO:0007669"/>
    <property type="project" value="InterPro"/>
</dbReference>
<dbReference type="PANTHER" id="PTHR28620">
    <property type="entry name" value="CENTROMERE PROTEIN V"/>
    <property type="match status" value="1"/>
</dbReference>
<dbReference type="InterPro" id="IPR052355">
    <property type="entry name" value="CENP-V-like"/>
</dbReference>
<accession>A0AA97F6L2</accession>
<reference evidence="5 6" key="1">
    <citation type="submission" date="2023-10" db="EMBL/GenBank/DDBJ databases">
        <title>Complete genome sequence of a Sphingomonadaceae bacterium.</title>
        <authorList>
            <person name="Yan C."/>
        </authorList>
    </citation>
    <scope>NUCLEOTIDE SEQUENCE [LARGE SCALE GENOMIC DNA]</scope>
    <source>
        <strain evidence="5 6">SCSIO 66989</strain>
    </source>
</reference>
<dbReference type="SUPFAM" id="SSF51316">
    <property type="entry name" value="Mss4-like"/>
    <property type="match status" value="1"/>
</dbReference>
<evidence type="ECO:0000256" key="1">
    <source>
        <dbReference type="ARBA" id="ARBA00005495"/>
    </source>
</evidence>
<keyword evidence="3" id="KW-0862">Zinc</keyword>
<dbReference type="GO" id="GO:0046872">
    <property type="term" value="F:metal ion binding"/>
    <property type="evidence" value="ECO:0007669"/>
    <property type="project" value="UniProtKB-KW"/>
</dbReference>
<keyword evidence="6" id="KW-1185">Reference proteome</keyword>